<evidence type="ECO:0000259" key="1">
    <source>
        <dbReference type="Pfam" id="PF09084"/>
    </source>
</evidence>
<evidence type="ECO:0000313" key="3">
    <source>
        <dbReference type="Proteomes" id="UP000199480"/>
    </source>
</evidence>
<dbReference type="InterPro" id="IPR019546">
    <property type="entry name" value="TAT_signal_bac_arc"/>
</dbReference>
<dbReference type="EMBL" id="LT629759">
    <property type="protein sequence ID" value="SDR66667.1"/>
    <property type="molecule type" value="Genomic_DNA"/>
</dbReference>
<dbReference type="PANTHER" id="PTHR31528:SF3">
    <property type="entry name" value="THIAMINE BIOSYNTHESIS PROTEIN HI_0357-RELATED"/>
    <property type="match status" value="1"/>
</dbReference>
<reference evidence="3" key="1">
    <citation type="submission" date="2016-10" db="EMBL/GenBank/DDBJ databases">
        <authorList>
            <person name="Varghese N."/>
            <person name="Submissions S."/>
        </authorList>
    </citation>
    <scope>NUCLEOTIDE SEQUENCE [LARGE SCALE GENOMIC DNA]</scope>
    <source>
        <strain evidence="3">DSM 22620</strain>
    </source>
</reference>
<feature type="domain" description="SsuA/THI5-like" evidence="1">
    <location>
        <begin position="90"/>
        <end position="306"/>
    </location>
</feature>
<dbReference type="Gene3D" id="3.40.190.10">
    <property type="entry name" value="Periplasmic binding protein-like II"/>
    <property type="match status" value="2"/>
</dbReference>
<name>A0A1H1KWZ8_9ACTN</name>
<dbReference type="PROSITE" id="PS51318">
    <property type="entry name" value="TAT"/>
    <property type="match status" value="1"/>
</dbReference>
<dbReference type="GO" id="GO:0009228">
    <property type="term" value="P:thiamine biosynthetic process"/>
    <property type="evidence" value="ECO:0007669"/>
    <property type="project" value="InterPro"/>
</dbReference>
<dbReference type="NCBIfam" id="TIGR01409">
    <property type="entry name" value="TAT_signal_seq"/>
    <property type="match status" value="1"/>
</dbReference>
<protein>
    <submittedName>
        <fullName evidence="2">Tat (Twin-arginine translocation) pathway signal sequence</fullName>
    </submittedName>
</protein>
<dbReference type="PANTHER" id="PTHR31528">
    <property type="entry name" value="4-AMINO-5-HYDROXYMETHYL-2-METHYLPYRIMIDINE PHOSPHATE SYNTHASE THI11-RELATED"/>
    <property type="match status" value="1"/>
</dbReference>
<accession>A0A1H1KWZ8</accession>
<proteinExistence type="predicted"/>
<dbReference type="InterPro" id="IPR006311">
    <property type="entry name" value="TAT_signal"/>
</dbReference>
<dbReference type="InterPro" id="IPR027939">
    <property type="entry name" value="NMT1/THI5"/>
</dbReference>
<dbReference type="InterPro" id="IPR015168">
    <property type="entry name" value="SsuA/THI5"/>
</dbReference>
<dbReference type="Proteomes" id="UP000199480">
    <property type="component" value="Chromosome I"/>
</dbReference>
<dbReference type="AlphaFoldDB" id="A0A1H1KWZ8"/>
<organism evidence="2 3">
    <name type="scientific">Parafannyhessea umbonata</name>
    <dbReference type="NCBI Taxonomy" id="604330"/>
    <lineage>
        <taxon>Bacteria</taxon>
        <taxon>Bacillati</taxon>
        <taxon>Actinomycetota</taxon>
        <taxon>Coriobacteriia</taxon>
        <taxon>Coriobacteriales</taxon>
        <taxon>Atopobiaceae</taxon>
        <taxon>Parafannyhessea</taxon>
    </lineage>
</organism>
<dbReference type="Pfam" id="PF10518">
    <property type="entry name" value="TAT_signal"/>
    <property type="match status" value="1"/>
</dbReference>
<dbReference type="Pfam" id="PF09084">
    <property type="entry name" value="NMT1"/>
    <property type="match status" value="1"/>
</dbReference>
<evidence type="ECO:0000313" key="2">
    <source>
        <dbReference type="EMBL" id="SDR66667.1"/>
    </source>
</evidence>
<sequence>MSYKQRANQMRGASRPYTFAEHKAAFERDMSRRNFIKGAGALAAAATLAGCGAYKGASGDASASAGEDSSAKSAPKSARKITFCLDYTPNTNHTGIYVAQAKGYFKDEGLTVKVVQPADGTAEAMIGSGQAQLGVSYQDYIANALSSKNPVAIEAVAAIIQHNTSGIMSRKADGITSAKKMEGHTYATWSMPVEQATIKQVMESDGGDFDKLKMVPYEVDDEVAGLKANMFDCVWVYEGWAVQNAKVQHYDVNYFSFVDMDKVFDFYTPVIAANDDFAKKYPDVVKAFVRAAKRGYEYAIKHPKDAGDILLDAAPELSGDLVQASAKYLADQYQADAKSWGVIDKSRWDAYFEWLNDKNLVENKLDVNAGWTMDYLEA</sequence>
<gene>
    <name evidence="2" type="ORF">SAMN04489857_0443</name>
</gene>
<dbReference type="SUPFAM" id="SSF53850">
    <property type="entry name" value="Periplasmic binding protein-like II"/>
    <property type="match status" value="1"/>
</dbReference>